<evidence type="ECO:0000256" key="1">
    <source>
        <dbReference type="SAM" id="MobiDB-lite"/>
    </source>
</evidence>
<name>A0ABD3IUZ1_EUCGL</name>
<feature type="compositionally biased region" description="Low complexity" evidence="1">
    <location>
        <begin position="121"/>
        <end position="130"/>
    </location>
</feature>
<comment type="caution">
    <text evidence="3">The sequence shown here is derived from an EMBL/GenBank/DDBJ whole genome shotgun (WGS) entry which is preliminary data.</text>
</comment>
<gene>
    <name evidence="3" type="ORF">ACJRO7_009206</name>
</gene>
<organism evidence="3 4">
    <name type="scientific">Eucalyptus globulus</name>
    <name type="common">Tasmanian blue gum</name>
    <dbReference type="NCBI Taxonomy" id="34317"/>
    <lineage>
        <taxon>Eukaryota</taxon>
        <taxon>Viridiplantae</taxon>
        <taxon>Streptophyta</taxon>
        <taxon>Embryophyta</taxon>
        <taxon>Tracheophyta</taxon>
        <taxon>Spermatophyta</taxon>
        <taxon>Magnoliopsida</taxon>
        <taxon>eudicotyledons</taxon>
        <taxon>Gunneridae</taxon>
        <taxon>Pentapetalae</taxon>
        <taxon>rosids</taxon>
        <taxon>malvids</taxon>
        <taxon>Myrtales</taxon>
        <taxon>Myrtaceae</taxon>
        <taxon>Myrtoideae</taxon>
        <taxon>Eucalypteae</taxon>
        <taxon>Eucalyptus</taxon>
    </lineage>
</organism>
<feature type="region of interest" description="Disordered" evidence="1">
    <location>
        <begin position="120"/>
        <end position="162"/>
    </location>
</feature>
<keyword evidence="2" id="KW-0472">Membrane</keyword>
<keyword evidence="4" id="KW-1185">Reference proteome</keyword>
<feature type="transmembrane region" description="Helical" evidence="2">
    <location>
        <begin position="12"/>
        <end position="31"/>
    </location>
</feature>
<feature type="transmembrane region" description="Helical" evidence="2">
    <location>
        <begin position="37"/>
        <end position="58"/>
    </location>
</feature>
<evidence type="ECO:0000313" key="3">
    <source>
        <dbReference type="EMBL" id="KAL3717731.1"/>
    </source>
</evidence>
<dbReference type="AlphaFoldDB" id="A0ABD3IUZ1"/>
<dbReference type="PANTHER" id="PTHR35708:SF3">
    <property type="entry name" value="GB|AAD25831.1"/>
    <property type="match status" value="1"/>
</dbReference>
<evidence type="ECO:0000256" key="2">
    <source>
        <dbReference type="SAM" id="Phobius"/>
    </source>
</evidence>
<dbReference type="EMBL" id="JBJKBG010000011">
    <property type="protein sequence ID" value="KAL3717731.1"/>
    <property type="molecule type" value="Genomic_DNA"/>
</dbReference>
<proteinExistence type="predicted"/>
<dbReference type="PANTHER" id="PTHR35708">
    <property type="entry name" value="GB|AAD25831.1"/>
    <property type="match status" value="1"/>
</dbReference>
<accession>A0ABD3IUZ1</accession>
<reference evidence="3 4" key="1">
    <citation type="submission" date="2024-11" db="EMBL/GenBank/DDBJ databases">
        <title>Chromosome-level genome assembly of Eucalyptus globulus Labill. provides insights into its genome evolution.</title>
        <authorList>
            <person name="Li X."/>
        </authorList>
    </citation>
    <scope>NUCLEOTIDE SEQUENCE [LARGE SCALE GENOMIC DNA]</scope>
    <source>
        <strain evidence="3">CL2024</strain>
        <tissue evidence="3">Fresh tender leaves</tissue>
    </source>
</reference>
<dbReference type="Proteomes" id="UP001634007">
    <property type="component" value="Unassembled WGS sequence"/>
</dbReference>
<feature type="compositionally biased region" description="Basic and acidic residues" evidence="1">
    <location>
        <begin position="145"/>
        <end position="156"/>
    </location>
</feature>
<protein>
    <submittedName>
        <fullName evidence="3">Uncharacterized protein</fullName>
    </submittedName>
</protein>
<sequence length="244" mass="27451">MILETETGNQMSSLICDLLPWISVLITWLILSHLLEFGLASILFTSMALLLSSVLFALSRRKPVFMAEPLEEEIFRSDQETLPNKEDGALLSQPRIESMPQMREAQGQAKMFQPEGCTVRSSLDSSSESECINNFSTSEDSEVEWPFKEDMDHSPDCSDGSITDEESLIEISIPSGHYVGQKEEEPKFSLKQKFTDFTPGSIFQQNCLADLLAEINEMNEEDDNLIEIDISMGSIKCSRFEIEA</sequence>
<keyword evidence="2" id="KW-1133">Transmembrane helix</keyword>
<evidence type="ECO:0000313" key="4">
    <source>
        <dbReference type="Proteomes" id="UP001634007"/>
    </source>
</evidence>
<keyword evidence="2" id="KW-0812">Transmembrane</keyword>